<dbReference type="InterPro" id="IPR011990">
    <property type="entry name" value="TPR-like_helical_dom_sf"/>
</dbReference>
<dbReference type="OrthoDB" id="9772543at2"/>
<dbReference type="KEGG" id="gtl:EP073_06700"/>
<reference evidence="1 2" key="1">
    <citation type="submission" date="2019-01" db="EMBL/GenBank/DDBJ databases">
        <title>Geovibrio thiophilus DSM 11263, complete genome.</title>
        <authorList>
            <person name="Spring S."/>
            <person name="Bunk B."/>
            <person name="Sproer C."/>
        </authorList>
    </citation>
    <scope>NUCLEOTIDE SEQUENCE [LARGE SCALE GENOMIC DNA]</scope>
    <source>
        <strain evidence="1 2">DSM 11263</strain>
    </source>
</reference>
<evidence type="ECO:0000313" key="1">
    <source>
        <dbReference type="EMBL" id="QAR33099.1"/>
    </source>
</evidence>
<evidence type="ECO:0008006" key="3">
    <source>
        <dbReference type="Google" id="ProtNLM"/>
    </source>
</evidence>
<proteinExistence type="predicted"/>
<name>A0A3R5UYR5_9BACT</name>
<organism evidence="1 2">
    <name type="scientific">Geovibrio thiophilus</name>
    <dbReference type="NCBI Taxonomy" id="139438"/>
    <lineage>
        <taxon>Bacteria</taxon>
        <taxon>Pseudomonadati</taxon>
        <taxon>Deferribacterota</taxon>
        <taxon>Deferribacteres</taxon>
        <taxon>Deferribacterales</taxon>
        <taxon>Geovibrionaceae</taxon>
        <taxon>Geovibrio</taxon>
    </lineage>
</organism>
<protein>
    <recommendedName>
        <fullName evidence="3">Acyl-CoA--6-aminopenicillanic acid acyl-transferase</fullName>
    </recommendedName>
</protein>
<dbReference type="RefSeq" id="WP_128466385.1">
    <property type="nucleotide sequence ID" value="NZ_CP035108.1"/>
</dbReference>
<dbReference type="AlphaFoldDB" id="A0A3R5UYR5"/>
<gene>
    <name evidence="1" type="ORF">EP073_06700</name>
</gene>
<keyword evidence="2" id="KW-1185">Reference proteome</keyword>
<accession>A0A3R5UYR5</accession>
<dbReference type="Proteomes" id="UP000287502">
    <property type="component" value="Chromosome"/>
</dbReference>
<dbReference type="SUPFAM" id="SSF48452">
    <property type="entry name" value="TPR-like"/>
    <property type="match status" value="1"/>
</dbReference>
<dbReference type="EMBL" id="CP035108">
    <property type="protein sequence ID" value="QAR33099.1"/>
    <property type="molecule type" value="Genomic_DNA"/>
</dbReference>
<evidence type="ECO:0000313" key="2">
    <source>
        <dbReference type="Proteomes" id="UP000287502"/>
    </source>
</evidence>
<dbReference type="Gene3D" id="3.60.60.10">
    <property type="entry name" value="Penicillin V Acylase, Chain A"/>
    <property type="match status" value="1"/>
</dbReference>
<sequence length="533" mass="59817">MKVIYAKGTQEEIATSLYGQIEHRETLDYFMDFPRRVLGGIVGNNLLGNMGLFALKKLTGLISSKYNKNDLVFWKTYSELLGLDYSVVSKSLSYPDMLLYLVGKSGYFISGMPQIFLGCSSLAVKKGSGILHGRNLDFYGGKYWTRDHALIVIKPKDKIGSITLSADGLLLPGLTSINEEGIAVSLHVLFTREVSLSGEPVLGIVSDIMGTCRSIAEVRSLLENKKTAGGWGILVTDGKTGECSVFEMNSKGMSEFKVTENKFSYANMAHTPDKKADEFVPAYIWVQNNFYRKKRMDDMLSSMWFGVDHIKMFKILGDFYDVGMKRDLYAGCTVANSNTISSASFSFADDRIAVADGTTPSTAGDIYDYSISELFAGKTEPLRVIKPDAPHSEVMETYTLSGCDHSETHNYEELVSIMSGLKNMKQDEYAFPLFLSVSYAKLGEYAKALEFADETLGQKLDHYREGTVLMMRAMLMDISGRRGEAMREYEHILKEYRYPCLTRKSLKYYSAPCGQRDIDRIELNWFMSFVLLL</sequence>